<dbReference type="GO" id="GO:0005524">
    <property type="term" value="F:ATP binding"/>
    <property type="evidence" value="ECO:0007669"/>
    <property type="project" value="UniProtKB-KW"/>
</dbReference>
<keyword evidence="3 11" id="KW-0378">Hydrolase</keyword>
<evidence type="ECO:0000256" key="6">
    <source>
        <dbReference type="PROSITE-ProRule" id="PRU00657"/>
    </source>
</evidence>
<evidence type="ECO:0000259" key="9">
    <source>
        <dbReference type="PROSITE" id="PS51194"/>
    </source>
</evidence>
<dbReference type="CDD" id="cd00593">
    <property type="entry name" value="RIBOc"/>
    <property type="match status" value="2"/>
</dbReference>
<dbReference type="PROSITE" id="PS50142">
    <property type="entry name" value="RNASE_3_2"/>
    <property type="match status" value="2"/>
</dbReference>
<dbReference type="InterPro" id="IPR000999">
    <property type="entry name" value="RNase_III_dom"/>
</dbReference>
<dbReference type="InterPro" id="IPR038248">
    <property type="entry name" value="Dicer_dimer_sf"/>
</dbReference>
<sequence>MSAIEGDTLIPRKYQEEVFVQAQEGNIIAALGTGSGKTFISILLIRWIATKEASQGKAVVFLVPKVALVEQQGDFIAKHTSLRVIKLHGALDIDLTDRAGWQKKFLQNDVFVMTAQIFLNLITHSLWSIPKVSLIVFDECHHTRKNHPYNSIMREYKHVATSDRPKIFGMTASPILNPRDAIRSMEELEANLDATIVGIQTHVSELMENSPKPSETIQIYPPPPLRPSCPISTLWASLTVFDIMQYSDIEVPWAEIERRYHVTLHNLGPFSASLYLHAEMWHQIRTLILQNSSFISESAAGETVEVVTAPAPKELPAEVYHIAEILLDFQSFFILESNPTCSPLPIPLEWCTPKIKTLVDVILAHHSSTFQGIVFVEQRQTAMCLAKLLPNIPQLNGLVRCADLVGHGVNSEGVSKDITTANQGEVVKSFRAKEINLLIATSVAEEGLDFPACDLVIRFDKVQHLVGYVQSRGRARNKASNFVIMVQNDDIAYLSKYQQLCSAEPELKAIYQARREESEVKAATEEEEEEILDPLDLAARERYDIPSTGAFASYDNSISLLNYLCSLIPCDRYTPQHVPVYTGDFQSTLRLPAALPIPSENLLFHGPVKRSKKEAKRAVAFQAVKRLHALDVFDDYLLPVSSKRQNDKDLDGRAIPEVNVPETLDVPVRDPWTLGPNLWMHAVFIDGRHVAGLITGTKLPEASVRSYSSVAEIRQAQRVPLTASERVTMDQYTRQVIWHRNTARETILPLSLFLVPMTSSHLPDFDAMNRLLADPQGTSDWSSIGEQDYNKVMVLNRNQNGRPYLLHRIRHDLTPMSTPPPGSPEATSATYYEFFVNRWTRKKWTAEIPTDGPMIEVTILPRSNIGSYTLESQIDKASQGSQSQLVRLLPLGCCGWLDMSYDMIQAYQVLPQLSRRITDIYRACQARFELGLPPILDDLLVQALTIPGTQASFNNQRLETLGDAVLELCTTVHLFNKYPYRHEGQLDNMRQGSISNRFLMVRALDAGLHHFVTGESHSLRTWRYVLDEDGDSEDAKRYAQRTYPRRSLQDCMEATLGAAFVTGGIPMALHAGFALGLAMGDPTPWPERYGMKSERVVSSLFSQLEERLGYRFRNGRLLVEAVTHPSFASFADTTSYQRLEFLGDALLDLVVVHYLYAKFPEATSEQLALPRTKAVCSAALAFLGVKHLDLHTVALINNVELSMAMEDYVPILKTLSSTDIVTQGYKYDPPKVISDIFESVMGAVLIDSGYNYELAAAIVEYVMEDILVVLSPTVRRDPVTELYQWVARSGCRNKIVISHEPKGKHVGVVIYLHGEHIVGPIVSSSLGTSKFAAAERALGILRDDTKDKSLDRICNCSELMDVDTGIALESVGDGIERLSLQRDGVEESDLVILQAEGANLDYTIECG</sequence>
<evidence type="ECO:0000256" key="5">
    <source>
        <dbReference type="ARBA" id="ARBA00022840"/>
    </source>
</evidence>
<dbReference type="InterPro" id="IPR011545">
    <property type="entry name" value="DEAD/DEAH_box_helicase_dom"/>
</dbReference>
<gene>
    <name evidence="11" type="ORF">EV420DRAFT_1598137</name>
</gene>
<protein>
    <submittedName>
        <fullName evidence="11">P-loop containing nucleoside triphosphate hydrolase protein</fullName>
    </submittedName>
</protein>
<dbReference type="GO" id="GO:0005634">
    <property type="term" value="C:nucleus"/>
    <property type="evidence" value="ECO:0007669"/>
    <property type="project" value="TreeGrafter"/>
</dbReference>
<dbReference type="SUPFAM" id="SSF52540">
    <property type="entry name" value="P-loop containing nucleoside triphosphate hydrolases"/>
    <property type="match status" value="1"/>
</dbReference>
<dbReference type="InterPro" id="IPR001650">
    <property type="entry name" value="Helicase_C-like"/>
</dbReference>
<feature type="domain" description="RNase III" evidence="7">
    <location>
        <begin position="938"/>
        <end position="1064"/>
    </location>
</feature>
<dbReference type="EMBL" id="JAUEPS010000199">
    <property type="protein sequence ID" value="KAK0434062.1"/>
    <property type="molecule type" value="Genomic_DNA"/>
</dbReference>
<evidence type="ECO:0000259" key="10">
    <source>
        <dbReference type="PROSITE" id="PS51327"/>
    </source>
</evidence>
<dbReference type="Gene3D" id="1.10.1520.10">
    <property type="entry name" value="Ribonuclease III domain"/>
    <property type="match status" value="2"/>
</dbReference>
<feature type="domain" description="RNase III" evidence="7">
    <location>
        <begin position="1101"/>
        <end position="1249"/>
    </location>
</feature>
<dbReference type="GO" id="GO:0030422">
    <property type="term" value="P:siRNA processing"/>
    <property type="evidence" value="ECO:0007669"/>
    <property type="project" value="TreeGrafter"/>
</dbReference>
<dbReference type="Pfam" id="PF00271">
    <property type="entry name" value="Helicase_C"/>
    <property type="match status" value="1"/>
</dbReference>
<dbReference type="SMART" id="SM00487">
    <property type="entry name" value="DEXDc"/>
    <property type="match status" value="1"/>
</dbReference>
<keyword evidence="6" id="KW-0694">RNA-binding</keyword>
<feature type="domain" description="Dicer dsRNA-binding fold" evidence="10">
    <location>
        <begin position="547"/>
        <end position="647"/>
    </location>
</feature>
<evidence type="ECO:0000313" key="11">
    <source>
        <dbReference type="EMBL" id="KAK0434062.1"/>
    </source>
</evidence>
<dbReference type="PROSITE" id="PS51194">
    <property type="entry name" value="HELICASE_CTER"/>
    <property type="match status" value="1"/>
</dbReference>
<dbReference type="SMART" id="SM00535">
    <property type="entry name" value="RIBOc"/>
    <property type="match status" value="2"/>
</dbReference>
<keyword evidence="1" id="KW-0677">Repeat</keyword>
<evidence type="ECO:0000256" key="3">
    <source>
        <dbReference type="ARBA" id="ARBA00022801"/>
    </source>
</evidence>
<comment type="similarity">
    <text evidence="6">Belongs to the helicase family. Dicer subfamily.</text>
</comment>
<organism evidence="11 12">
    <name type="scientific">Armillaria tabescens</name>
    <name type="common">Ringless honey mushroom</name>
    <name type="synonym">Agaricus tabescens</name>
    <dbReference type="NCBI Taxonomy" id="1929756"/>
    <lineage>
        <taxon>Eukaryota</taxon>
        <taxon>Fungi</taxon>
        <taxon>Dikarya</taxon>
        <taxon>Basidiomycota</taxon>
        <taxon>Agaricomycotina</taxon>
        <taxon>Agaricomycetes</taxon>
        <taxon>Agaricomycetidae</taxon>
        <taxon>Agaricales</taxon>
        <taxon>Marasmiineae</taxon>
        <taxon>Physalacriaceae</taxon>
        <taxon>Desarmillaria</taxon>
    </lineage>
</organism>
<dbReference type="Pfam" id="PF00270">
    <property type="entry name" value="DEAD"/>
    <property type="match status" value="1"/>
</dbReference>
<reference evidence="11" key="1">
    <citation type="submission" date="2023-06" db="EMBL/GenBank/DDBJ databases">
        <authorList>
            <consortium name="Lawrence Berkeley National Laboratory"/>
            <person name="Ahrendt S."/>
            <person name="Sahu N."/>
            <person name="Indic B."/>
            <person name="Wong-Bajracharya J."/>
            <person name="Merenyi Z."/>
            <person name="Ke H.-M."/>
            <person name="Monk M."/>
            <person name="Kocsube S."/>
            <person name="Drula E."/>
            <person name="Lipzen A."/>
            <person name="Balint B."/>
            <person name="Henrissat B."/>
            <person name="Andreopoulos B."/>
            <person name="Martin F.M."/>
            <person name="Harder C.B."/>
            <person name="Rigling D."/>
            <person name="Ford K.L."/>
            <person name="Foster G.D."/>
            <person name="Pangilinan J."/>
            <person name="Papanicolaou A."/>
            <person name="Barry K."/>
            <person name="LaButti K."/>
            <person name="Viragh M."/>
            <person name="Koriabine M."/>
            <person name="Yan M."/>
            <person name="Riley R."/>
            <person name="Champramary S."/>
            <person name="Plett K.L."/>
            <person name="Tsai I.J."/>
            <person name="Slot J."/>
            <person name="Sipos G."/>
            <person name="Plett J."/>
            <person name="Nagy L.G."/>
            <person name="Grigoriev I.V."/>
        </authorList>
    </citation>
    <scope>NUCLEOTIDE SEQUENCE</scope>
    <source>
        <strain evidence="11">CCBAS 213</strain>
    </source>
</reference>
<keyword evidence="5" id="KW-0067">ATP-binding</keyword>
<dbReference type="InterPro" id="IPR005034">
    <property type="entry name" value="Dicer_dimerisation"/>
</dbReference>
<feature type="domain" description="Helicase C-terminal" evidence="9">
    <location>
        <begin position="357"/>
        <end position="518"/>
    </location>
</feature>
<dbReference type="PROSITE" id="PS51327">
    <property type="entry name" value="DICER_DSRBF"/>
    <property type="match status" value="1"/>
</dbReference>
<dbReference type="InterPro" id="IPR014001">
    <property type="entry name" value="Helicase_ATP-bd"/>
</dbReference>
<evidence type="ECO:0000259" key="8">
    <source>
        <dbReference type="PROSITE" id="PS51192"/>
    </source>
</evidence>
<dbReference type="GO" id="GO:0004386">
    <property type="term" value="F:helicase activity"/>
    <property type="evidence" value="ECO:0007669"/>
    <property type="project" value="UniProtKB-KW"/>
</dbReference>
<dbReference type="Gene3D" id="3.40.50.300">
    <property type="entry name" value="P-loop containing nucleotide triphosphate hydrolases"/>
    <property type="match status" value="2"/>
</dbReference>
<evidence type="ECO:0000256" key="1">
    <source>
        <dbReference type="ARBA" id="ARBA00022737"/>
    </source>
</evidence>
<accession>A0AA39J0V7</accession>
<evidence type="ECO:0000313" key="12">
    <source>
        <dbReference type="Proteomes" id="UP001175211"/>
    </source>
</evidence>
<feature type="domain" description="Helicase ATP-binding" evidence="8">
    <location>
        <begin position="18"/>
        <end position="192"/>
    </location>
</feature>
<dbReference type="SUPFAM" id="SSF69065">
    <property type="entry name" value="RNase III domain-like"/>
    <property type="match status" value="2"/>
</dbReference>
<dbReference type="Proteomes" id="UP001175211">
    <property type="component" value="Unassembled WGS sequence"/>
</dbReference>
<dbReference type="InterPro" id="IPR027417">
    <property type="entry name" value="P-loop_NTPase"/>
</dbReference>
<dbReference type="SMART" id="SM00490">
    <property type="entry name" value="HELICc"/>
    <property type="match status" value="1"/>
</dbReference>
<proteinExistence type="inferred from homology"/>
<dbReference type="GO" id="GO:0004525">
    <property type="term" value="F:ribonuclease III activity"/>
    <property type="evidence" value="ECO:0007669"/>
    <property type="project" value="InterPro"/>
</dbReference>
<dbReference type="GO" id="GO:0003723">
    <property type="term" value="F:RNA binding"/>
    <property type="evidence" value="ECO:0007669"/>
    <property type="project" value="UniProtKB-UniRule"/>
</dbReference>
<dbReference type="PANTHER" id="PTHR14950:SF37">
    <property type="entry name" value="ENDORIBONUCLEASE DICER"/>
    <property type="match status" value="1"/>
</dbReference>
<dbReference type="PANTHER" id="PTHR14950">
    <property type="entry name" value="DICER-RELATED"/>
    <property type="match status" value="1"/>
</dbReference>
<evidence type="ECO:0000259" key="7">
    <source>
        <dbReference type="PROSITE" id="PS50142"/>
    </source>
</evidence>
<evidence type="ECO:0000256" key="4">
    <source>
        <dbReference type="ARBA" id="ARBA00022806"/>
    </source>
</evidence>
<dbReference type="InterPro" id="IPR036389">
    <property type="entry name" value="RNase_III_sf"/>
</dbReference>
<dbReference type="Pfam" id="PF03368">
    <property type="entry name" value="Dicer_dimer"/>
    <property type="match status" value="1"/>
</dbReference>
<dbReference type="RefSeq" id="XP_060321648.1">
    <property type="nucleotide sequence ID" value="XM_060474991.1"/>
</dbReference>
<keyword evidence="2" id="KW-0547">Nucleotide-binding</keyword>
<dbReference type="PROSITE" id="PS00517">
    <property type="entry name" value="RNASE_3_1"/>
    <property type="match status" value="1"/>
</dbReference>
<dbReference type="GeneID" id="85358539"/>
<dbReference type="Gene3D" id="3.30.160.380">
    <property type="entry name" value="Dicer dimerisation domain"/>
    <property type="match status" value="1"/>
</dbReference>
<name>A0AA39J0V7_ARMTA</name>
<dbReference type="PROSITE" id="PS51192">
    <property type="entry name" value="HELICASE_ATP_BIND_1"/>
    <property type="match status" value="1"/>
</dbReference>
<dbReference type="CDD" id="cd18034">
    <property type="entry name" value="DEXHc_dicer"/>
    <property type="match status" value="1"/>
</dbReference>
<evidence type="ECO:0000256" key="2">
    <source>
        <dbReference type="ARBA" id="ARBA00022741"/>
    </source>
</evidence>
<keyword evidence="12" id="KW-1185">Reference proteome</keyword>
<dbReference type="GO" id="GO:0005737">
    <property type="term" value="C:cytoplasm"/>
    <property type="evidence" value="ECO:0007669"/>
    <property type="project" value="TreeGrafter"/>
</dbReference>
<dbReference type="Pfam" id="PF00636">
    <property type="entry name" value="Ribonuclease_3"/>
    <property type="match status" value="2"/>
</dbReference>
<comment type="caution">
    <text evidence="11">The sequence shown here is derived from an EMBL/GenBank/DDBJ whole genome shotgun (WGS) entry which is preliminary data.</text>
</comment>
<keyword evidence="4" id="KW-0347">Helicase</keyword>